<evidence type="ECO:0000256" key="1">
    <source>
        <dbReference type="SAM" id="Phobius"/>
    </source>
</evidence>
<dbReference type="AlphaFoldDB" id="X6NFT0"/>
<dbReference type="Proteomes" id="UP000023152">
    <property type="component" value="Unassembled WGS sequence"/>
</dbReference>
<evidence type="ECO:0000313" key="3">
    <source>
        <dbReference type="Proteomes" id="UP000023152"/>
    </source>
</evidence>
<feature type="transmembrane region" description="Helical" evidence="1">
    <location>
        <begin position="117"/>
        <end position="139"/>
    </location>
</feature>
<name>X6NFT0_RETFI</name>
<keyword evidence="3" id="KW-1185">Reference proteome</keyword>
<feature type="transmembrane region" description="Helical" evidence="1">
    <location>
        <begin position="65"/>
        <end position="92"/>
    </location>
</feature>
<keyword evidence="1" id="KW-0812">Transmembrane</keyword>
<comment type="caution">
    <text evidence="2">The sequence shown here is derived from an EMBL/GenBank/DDBJ whole genome shotgun (WGS) entry which is preliminary data.</text>
</comment>
<keyword evidence="1" id="KW-1133">Transmembrane helix</keyword>
<reference evidence="2 3" key="1">
    <citation type="journal article" date="2013" name="Curr. Biol.">
        <title>The Genome of the Foraminiferan Reticulomyxa filosa.</title>
        <authorList>
            <person name="Glockner G."/>
            <person name="Hulsmann N."/>
            <person name="Schleicher M."/>
            <person name="Noegel A.A."/>
            <person name="Eichinger L."/>
            <person name="Gallinger C."/>
            <person name="Pawlowski J."/>
            <person name="Sierra R."/>
            <person name="Euteneuer U."/>
            <person name="Pillet L."/>
            <person name="Moustafa A."/>
            <person name="Platzer M."/>
            <person name="Groth M."/>
            <person name="Szafranski K."/>
            <person name="Schliwa M."/>
        </authorList>
    </citation>
    <scope>NUCLEOTIDE SEQUENCE [LARGE SCALE GENOMIC DNA]</scope>
</reference>
<sequence length="144" mass="17176">MSKKELNDLNVQLEDIRRQNIALRSSNNWNKIKHRTNQMLLQLQNDKMLSQLRTLQVCFNNSHTLLFLCVFFFFLNYINIVIAIVLTIFFFLKKKKKKGKRENTTRCRNTNKKSIDITSLCAFFRCLFLSFVVLCFFSFSQTRS</sequence>
<proteinExistence type="predicted"/>
<protein>
    <submittedName>
        <fullName evidence="2">Uncharacterized protein</fullName>
    </submittedName>
</protein>
<gene>
    <name evidence="2" type="ORF">RFI_12402</name>
</gene>
<keyword evidence="1" id="KW-0472">Membrane</keyword>
<dbReference type="EMBL" id="ASPP01008978">
    <property type="protein sequence ID" value="ETO24753.1"/>
    <property type="molecule type" value="Genomic_DNA"/>
</dbReference>
<evidence type="ECO:0000313" key="2">
    <source>
        <dbReference type="EMBL" id="ETO24753.1"/>
    </source>
</evidence>
<organism evidence="2 3">
    <name type="scientific">Reticulomyxa filosa</name>
    <dbReference type="NCBI Taxonomy" id="46433"/>
    <lineage>
        <taxon>Eukaryota</taxon>
        <taxon>Sar</taxon>
        <taxon>Rhizaria</taxon>
        <taxon>Retaria</taxon>
        <taxon>Foraminifera</taxon>
        <taxon>Monothalamids</taxon>
        <taxon>Reticulomyxidae</taxon>
        <taxon>Reticulomyxa</taxon>
    </lineage>
</organism>
<accession>X6NFT0</accession>